<dbReference type="EnsemblMetazoa" id="GBRI030728-RA">
    <property type="protein sequence ID" value="GBRI030728-PA"/>
    <property type="gene ID" value="GBRI030728"/>
</dbReference>
<dbReference type="Proteomes" id="UP000091820">
    <property type="component" value="Unassembled WGS sequence"/>
</dbReference>
<dbReference type="STRING" id="37001.A0A1A9WST9"/>
<evidence type="ECO:0000313" key="3">
    <source>
        <dbReference type="Proteomes" id="UP000091820"/>
    </source>
</evidence>
<proteinExistence type="predicted"/>
<dbReference type="AlphaFoldDB" id="A0A1A9WST9"/>
<sequence>MDISVAQVVLAHILKKSKLISETNSLYWPCESNDDCTANNSLCTFATGQCECKEFDYVFSGDYKKCLKSSLFGDTCEENTQCNLVPLTAYCNSGVCDCTGKESYIKGSCKQLSNLQQYCDENQICAFGYDRDSVQCTNNICECADGYYWRHGNICRRKSMGTNKHKH</sequence>
<accession>A0A1A9WST9</accession>
<name>A0A1A9WST9_9MUSC</name>
<evidence type="ECO:0000259" key="1">
    <source>
        <dbReference type="Pfam" id="PF01683"/>
    </source>
</evidence>
<dbReference type="Pfam" id="PF01683">
    <property type="entry name" value="EB"/>
    <property type="match status" value="1"/>
</dbReference>
<evidence type="ECO:0000313" key="2">
    <source>
        <dbReference type="EnsemblMetazoa" id="GBRI030728-PA"/>
    </source>
</evidence>
<keyword evidence="3" id="KW-1185">Reference proteome</keyword>
<dbReference type="PANTHER" id="PTHR39069">
    <property type="entry name" value="ECDYSONE-INDUCIBLE GENE E1, ISOFORM A"/>
    <property type="match status" value="1"/>
</dbReference>
<dbReference type="VEuPathDB" id="VectorBase:GBRI030728"/>
<protein>
    <recommendedName>
        <fullName evidence="1">EB domain-containing protein</fullName>
    </recommendedName>
</protein>
<dbReference type="PANTHER" id="PTHR39069:SF8">
    <property type="entry name" value="FI17111P1"/>
    <property type="match status" value="1"/>
</dbReference>
<reference evidence="3" key="1">
    <citation type="submission" date="2014-03" db="EMBL/GenBank/DDBJ databases">
        <authorList>
            <person name="Aksoy S."/>
            <person name="Warren W."/>
            <person name="Wilson R.K."/>
        </authorList>
    </citation>
    <scope>NUCLEOTIDE SEQUENCE [LARGE SCALE GENOMIC DNA]</scope>
    <source>
        <strain evidence="3">IAEA</strain>
    </source>
</reference>
<organism evidence="2 3">
    <name type="scientific">Glossina brevipalpis</name>
    <dbReference type="NCBI Taxonomy" id="37001"/>
    <lineage>
        <taxon>Eukaryota</taxon>
        <taxon>Metazoa</taxon>
        <taxon>Ecdysozoa</taxon>
        <taxon>Arthropoda</taxon>
        <taxon>Hexapoda</taxon>
        <taxon>Insecta</taxon>
        <taxon>Pterygota</taxon>
        <taxon>Neoptera</taxon>
        <taxon>Endopterygota</taxon>
        <taxon>Diptera</taxon>
        <taxon>Brachycera</taxon>
        <taxon>Muscomorpha</taxon>
        <taxon>Hippoboscoidea</taxon>
        <taxon>Glossinidae</taxon>
        <taxon>Glossina</taxon>
    </lineage>
</organism>
<feature type="domain" description="EB" evidence="1">
    <location>
        <begin position="98"/>
        <end position="155"/>
    </location>
</feature>
<reference evidence="2" key="2">
    <citation type="submission" date="2020-05" db="UniProtKB">
        <authorList>
            <consortium name="EnsemblMetazoa"/>
        </authorList>
    </citation>
    <scope>IDENTIFICATION</scope>
    <source>
        <strain evidence="2">IAEA</strain>
    </source>
</reference>
<dbReference type="InterPro" id="IPR006149">
    <property type="entry name" value="EB_dom"/>
</dbReference>